<gene>
    <name evidence="2" type="primary">AlNc14C94G5785</name>
    <name evidence="2" type="ORF">ALNC14_065650</name>
</gene>
<feature type="coiled-coil region" evidence="1">
    <location>
        <begin position="225"/>
        <end position="259"/>
    </location>
</feature>
<reference evidence="2" key="1">
    <citation type="journal article" date="2011" name="PLoS Biol.">
        <title>Gene gain and loss during evolution of obligate parasitism in the white rust pathogen of Arabidopsis thaliana.</title>
        <authorList>
            <person name="Kemen E."/>
            <person name="Gardiner A."/>
            <person name="Schultz-Larsen T."/>
            <person name="Kemen A.C."/>
            <person name="Balmuth A.L."/>
            <person name="Robert-Seilaniantz A."/>
            <person name="Bailey K."/>
            <person name="Holub E."/>
            <person name="Studholme D.J."/>
            <person name="Maclean D."/>
            <person name="Jones J.D."/>
        </authorList>
    </citation>
    <scope>NUCLEOTIDE SEQUENCE</scope>
</reference>
<name>F0WGQ8_9STRA</name>
<evidence type="ECO:0000256" key="1">
    <source>
        <dbReference type="SAM" id="Coils"/>
    </source>
</evidence>
<sequence>MLKQDILALGRYLREIYSLGGNQVHYHVKSVQALKEASEGMIPQFEKALTQCVYAAQTDSSKSLGIELEALLGKVLSRVLRTFQEVPSEGLNVDWRESESSSVYCRSILGLLETVEASRRKLAAAVIDRERAEIDLTRKDVEIEKLKEQVVLFRDIVEQCKRLQSDSRPFVPQGFASSPHEYQHLKKRVVVLESILEERASLIASLRQDVIHRKEEIDAEWYERCQTLKEWMEALQREKEDLTQQNHSLRVQLDRVRDECNEEMVRGKGIMTNQHEKTWNERENEFVLLREKNEDEWKKKLRVQKQALDKCVTHHEVLERHIVVLKEEKERLVKMRNTEDLQEENRRLERERDELFAERNRYKTHSTDSERVITALHASIAGKDIQFHTQASKLASTEQQLTNATQQRMYQADLLQELEDKLHRSIPNDEAHVQLQIENEKKWNQRLSAVEHLLALEKQNAAILRDQQQVTLSIERDKVAHATKQMRVMANELETANLCLAERKKQREILEAQLVGLRLRDGQTFAELV</sequence>
<organism evidence="2">
    <name type="scientific">Albugo laibachii Nc14</name>
    <dbReference type="NCBI Taxonomy" id="890382"/>
    <lineage>
        <taxon>Eukaryota</taxon>
        <taxon>Sar</taxon>
        <taxon>Stramenopiles</taxon>
        <taxon>Oomycota</taxon>
        <taxon>Peronosporomycetes</taxon>
        <taxon>Albuginales</taxon>
        <taxon>Albuginaceae</taxon>
        <taxon>Albugo</taxon>
    </lineage>
</organism>
<dbReference type="HOGENOM" id="CLU_515280_0_0_1"/>
<accession>F0WGQ8</accession>
<keyword evidence="1" id="KW-0175">Coiled coil</keyword>
<proteinExistence type="predicted"/>
<feature type="coiled-coil region" evidence="1">
    <location>
        <begin position="325"/>
        <end position="365"/>
    </location>
</feature>
<dbReference type="AlphaFoldDB" id="F0WGQ8"/>
<dbReference type="EMBL" id="FR824139">
    <property type="protein sequence ID" value="CCA20422.1"/>
    <property type="molecule type" value="Genomic_DNA"/>
</dbReference>
<protein>
    <submittedName>
        <fullName evidence="2">AlNc14C94G5785 protein</fullName>
    </submittedName>
</protein>
<reference evidence="2" key="2">
    <citation type="submission" date="2011-02" db="EMBL/GenBank/DDBJ databases">
        <authorList>
            <person name="MacLean D."/>
        </authorList>
    </citation>
    <scope>NUCLEOTIDE SEQUENCE</scope>
</reference>
<evidence type="ECO:0000313" key="2">
    <source>
        <dbReference type="EMBL" id="CCA20422.1"/>
    </source>
</evidence>